<proteinExistence type="predicted"/>
<dbReference type="Proteomes" id="UP001369815">
    <property type="component" value="Unassembled WGS sequence"/>
</dbReference>
<comment type="caution">
    <text evidence="2">The sequence shown here is derived from an EMBL/GenBank/DDBJ whole genome shotgun (WGS) entry which is preliminary data.</text>
</comment>
<keyword evidence="3" id="KW-1185">Reference proteome</keyword>
<reference evidence="2 3" key="1">
    <citation type="journal article" date="2024" name="Front Chem Biol">
        <title>Unveiling the potential of Daldinia eschscholtzii MFLUCC 19-0629 through bioactivity and bioinformatics studies for enhanced sustainable agriculture production.</title>
        <authorList>
            <person name="Brooks S."/>
            <person name="Weaver J.A."/>
            <person name="Klomchit A."/>
            <person name="Alharthi S.A."/>
            <person name="Onlamun T."/>
            <person name="Nurani R."/>
            <person name="Vong T.K."/>
            <person name="Alberti F."/>
            <person name="Greco C."/>
        </authorList>
    </citation>
    <scope>NUCLEOTIDE SEQUENCE [LARGE SCALE GENOMIC DNA]</scope>
    <source>
        <strain evidence="2">MFLUCC 19-0629</strain>
    </source>
</reference>
<name>A0AAX6MN76_9PEZI</name>
<accession>A0AAX6MN76</accession>
<dbReference type="EMBL" id="JBANMG010000004">
    <property type="protein sequence ID" value="KAK6953936.1"/>
    <property type="molecule type" value="Genomic_DNA"/>
</dbReference>
<sequence length="467" mass="53322">MASRYSQPQYEDEPSSFSARTTKSHSNLLSTVESTQAYNSHGERRGRGIKASHSMQNQHMDRMLPRDPLVENKDVKVTKAFSRWLGKHKAKNAASPERLRISEPQSVPQAPLLHKRSFNEQTSLPAKSSRILPELEAAKPSSKLPGIQKKNLGKSKDALGSYPVGTWLDNSEKTYPPQRVLFEPKAEDSEDEAPNAPRSGRRSRMSTRPAEFENELVDNLQHKLSADVRAERRKGRIFSKADPSKNLYEFPDPHGWYDEDDDDSDEDDEFWDDAGFDDPMFDDADFEEAVFTGRHEQGPASSPIPDIVISAPTDEEEEAKRRSNSENLLKPDDVYKVLWKKQAKEIRFLTETQRYLLPLAWLVAEAEGIDVNDLPALERALKVIISDRRKLFDLFPLAKVLAKDQKVDVDDFKTFPRMLKNVLADRDNAKRLANYHRTAKLKLESKIAKLESEKIGESPDDEEYIRF</sequence>
<dbReference type="AlphaFoldDB" id="A0AAX6MN76"/>
<evidence type="ECO:0000256" key="1">
    <source>
        <dbReference type="SAM" id="MobiDB-lite"/>
    </source>
</evidence>
<feature type="region of interest" description="Disordered" evidence="1">
    <location>
        <begin position="86"/>
        <end position="267"/>
    </location>
</feature>
<organism evidence="2 3">
    <name type="scientific">Daldinia eschscholtzii</name>
    <dbReference type="NCBI Taxonomy" id="292717"/>
    <lineage>
        <taxon>Eukaryota</taxon>
        <taxon>Fungi</taxon>
        <taxon>Dikarya</taxon>
        <taxon>Ascomycota</taxon>
        <taxon>Pezizomycotina</taxon>
        <taxon>Sordariomycetes</taxon>
        <taxon>Xylariomycetidae</taxon>
        <taxon>Xylariales</taxon>
        <taxon>Hypoxylaceae</taxon>
        <taxon>Daldinia</taxon>
    </lineage>
</organism>
<protein>
    <submittedName>
        <fullName evidence="2">Uncharacterized protein</fullName>
    </submittedName>
</protein>
<feature type="compositionally biased region" description="Basic and acidic residues" evidence="1">
    <location>
        <begin position="220"/>
        <end position="230"/>
    </location>
</feature>
<feature type="region of interest" description="Disordered" evidence="1">
    <location>
        <begin position="1"/>
        <end position="71"/>
    </location>
</feature>
<evidence type="ECO:0000313" key="3">
    <source>
        <dbReference type="Proteomes" id="UP001369815"/>
    </source>
</evidence>
<gene>
    <name evidence="2" type="ORF">Daesc_003898</name>
</gene>
<feature type="compositionally biased region" description="Basic and acidic residues" evidence="1">
    <location>
        <begin position="59"/>
        <end position="71"/>
    </location>
</feature>
<feature type="compositionally biased region" description="Acidic residues" evidence="1">
    <location>
        <begin position="258"/>
        <end position="267"/>
    </location>
</feature>
<feature type="compositionally biased region" description="Polar residues" evidence="1">
    <location>
        <begin position="1"/>
        <end position="39"/>
    </location>
</feature>
<evidence type="ECO:0000313" key="2">
    <source>
        <dbReference type="EMBL" id="KAK6953936.1"/>
    </source>
</evidence>